<keyword evidence="1" id="KW-0175">Coiled coil</keyword>
<dbReference type="InterPro" id="IPR010183">
    <property type="entry name" value="Phage_lambda_Bet"/>
</dbReference>
<dbReference type="InterPro" id="IPR018330">
    <property type="entry name" value="RecT_fam"/>
</dbReference>
<protein>
    <submittedName>
        <fullName evidence="2">Phage recombination protein Bet</fullName>
    </submittedName>
</protein>
<reference evidence="2" key="1">
    <citation type="submission" date="2022-12" db="EMBL/GenBank/DDBJ databases">
        <authorList>
            <person name="Wang J."/>
        </authorList>
    </citation>
    <scope>NUCLEOTIDE SEQUENCE</scope>
    <source>
        <strain evidence="2">HY-42-06</strain>
    </source>
</reference>
<evidence type="ECO:0000313" key="3">
    <source>
        <dbReference type="Proteomes" id="UP001079657"/>
    </source>
</evidence>
<organism evidence="2 3">
    <name type="scientific">Clostridium ganghwense</name>
    <dbReference type="NCBI Taxonomy" id="312089"/>
    <lineage>
        <taxon>Bacteria</taxon>
        <taxon>Bacillati</taxon>
        <taxon>Bacillota</taxon>
        <taxon>Clostridia</taxon>
        <taxon>Eubacteriales</taxon>
        <taxon>Clostridiaceae</taxon>
        <taxon>Clostridium</taxon>
    </lineage>
</organism>
<evidence type="ECO:0000313" key="2">
    <source>
        <dbReference type="EMBL" id="MCY6372422.1"/>
    </source>
</evidence>
<dbReference type="NCBIfam" id="TIGR01913">
    <property type="entry name" value="bet_lambda"/>
    <property type="match status" value="1"/>
</dbReference>
<proteinExistence type="predicted"/>
<comment type="caution">
    <text evidence="2">The sequence shown here is derived from an EMBL/GenBank/DDBJ whole genome shotgun (WGS) entry which is preliminary data.</text>
</comment>
<keyword evidence="3" id="KW-1185">Reference proteome</keyword>
<dbReference type="Proteomes" id="UP001079657">
    <property type="component" value="Unassembled WGS sequence"/>
</dbReference>
<sequence length="312" mass="35552">MRNDSNDLMEMSQAAYEVNGEKIKLSPIIVKKYLVSGDANKVTDQEVMMFIKLCQYQKLNPFLREAYLIKYGNSPATLVTGKDTFTKRAANSKVSNGYEAGVIVLNLNKVIEFRNGTFYMHDEEELLGGWAKAYRKDKEHPVEISVNLNEYEGKKKDGTLNANWTQRPGTMIRKVALVQALREAFPEDFEGMYSPEEIGVEDHHLDTKKISIKEEIKKANEVEPIPQPAQKEQKEYIFSLGKTKGLVEGEGKGADISKLKEFTLQFGYNLSNLTYEEANDLLNKLEKYELKKEETVIEVEAETIEQLGDEPF</sequence>
<name>A0ABT4CTN7_9CLOT</name>
<evidence type="ECO:0000256" key="1">
    <source>
        <dbReference type="SAM" id="Coils"/>
    </source>
</evidence>
<gene>
    <name evidence="2" type="primary">bet</name>
    <name evidence="2" type="ORF">OXH55_17480</name>
</gene>
<feature type="coiled-coil region" evidence="1">
    <location>
        <begin position="278"/>
        <end position="305"/>
    </location>
</feature>
<dbReference type="EMBL" id="JAPQES010000007">
    <property type="protein sequence ID" value="MCY6372422.1"/>
    <property type="molecule type" value="Genomic_DNA"/>
</dbReference>
<accession>A0ABT4CTN7</accession>
<dbReference type="Pfam" id="PF03837">
    <property type="entry name" value="RecT"/>
    <property type="match status" value="1"/>
</dbReference>
<dbReference type="RefSeq" id="WP_268051410.1">
    <property type="nucleotide sequence ID" value="NZ_JAPQES010000007.1"/>
</dbReference>